<dbReference type="RefSeq" id="XP_025496359.1">
    <property type="nucleotide sequence ID" value="XM_025638986.1"/>
</dbReference>
<accession>A0A319CNZ0</accession>
<dbReference type="STRING" id="1448315.A0A319CNZ0"/>
<evidence type="ECO:0000313" key="1">
    <source>
        <dbReference type="EMBL" id="PYH86159.1"/>
    </source>
</evidence>
<dbReference type="InterPro" id="IPR027796">
    <property type="entry name" value="OTT_1508_deam-like"/>
</dbReference>
<dbReference type="AlphaFoldDB" id="A0A319CNZ0"/>
<dbReference type="GeneID" id="37141728"/>
<reference evidence="1 2" key="1">
    <citation type="submission" date="2016-12" db="EMBL/GenBank/DDBJ databases">
        <title>The genomes of Aspergillus section Nigri reveals drivers in fungal speciation.</title>
        <authorList>
            <consortium name="DOE Joint Genome Institute"/>
            <person name="Vesth T.C."/>
            <person name="Nybo J."/>
            <person name="Theobald S."/>
            <person name="Brandl J."/>
            <person name="Frisvad J.C."/>
            <person name="Nielsen K.F."/>
            <person name="Lyhne E.K."/>
            <person name="Kogle M.E."/>
            <person name="Kuo A."/>
            <person name="Riley R."/>
            <person name="Clum A."/>
            <person name="Nolan M."/>
            <person name="Lipzen A."/>
            <person name="Salamov A."/>
            <person name="Henrissat B."/>
            <person name="Wiebenga A."/>
            <person name="De Vries R.P."/>
            <person name="Grigoriev I.V."/>
            <person name="Mortensen U.H."/>
            <person name="Andersen M.R."/>
            <person name="Baker S.E."/>
        </authorList>
    </citation>
    <scope>NUCLEOTIDE SEQUENCE [LARGE SCALE GENOMIC DNA]</scope>
    <source>
        <strain evidence="1 2">CBS 121591</strain>
    </source>
</reference>
<organism evidence="1 2">
    <name type="scientific">Aspergillus uvarum CBS 121591</name>
    <dbReference type="NCBI Taxonomy" id="1448315"/>
    <lineage>
        <taxon>Eukaryota</taxon>
        <taxon>Fungi</taxon>
        <taxon>Dikarya</taxon>
        <taxon>Ascomycota</taxon>
        <taxon>Pezizomycotina</taxon>
        <taxon>Eurotiomycetes</taxon>
        <taxon>Eurotiomycetidae</taxon>
        <taxon>Eurotiales</taxon>
        <taxon>Aspergillaceae</taxon>
        <taxon>Aspergillus</taxon>
        <taxon>Aspergillus subgen. Circumdati</taxon>
    </lineage>
</organism>
<dbReference type="EMBL" id="KZ821677">
    <property type="protein sequence ID" value="PYH86159.1"/>
    <property type="molecule type" value="Genomic_DNA"/>
</dbReference>
<sequence length="443" mass="51229">MGKSDEGILLVIGGSAAIDNDIVPFVEGLIDRVKHAHNSTDIQGRRGSGLEEYVMDHYKVKAFALYHELFNRIAPVCLPIMENQSESLETEAKREPGFSIWFKRSFTKNGMPLLEQDMLSLTKQSWAAYKEKRFEIFGNFVSQDQQHAEEFEEFYRLLRKIQLPIEMSHLLIDSAISLRQELEEDIRIQSMCCPKDMPIPLLKRKLSLESITNRMFSDPDQQKSLLRGLELLVPSKNRLVQRLAEYQRTVLTKVHPETLVLDHVDKLGLRCLDGRNHYIAMSRPSCYLCKHYMAFRYNYNVQNFDLNDIELQWRVPDVLGADSSEVLKSQEHAIQRLIDHVRGEVESFVLRRCLASDELSIKEDFFELTISSDGIPDVQSDTGMSFPDVQDSLVHDFDPQSSHVAPQPNQYLSTYREDVQDRNRYDLEDEDYEGGVEVNWSSI</sequence>
<proteinExistence type="predicted"/>
<evidence type="ECO:0000313" key="2">
    <source>
        <dbReference type="Proteomes" id="UP000248340"/>
    </source>
</evidence>
<keyword evidence="2" id="KW-1185">Reference proteome</keyword>
<gene>
    <name evidence="1" type="ORF">BO82DRAFT_397902</name>
</gene>
<dbReference type="PANTHER" id="PTHR42037">
    <property type="match status" value="1"/>
</dbReference>
<dbReference type="OrthoDB" id="4851849at2759"/>
<protein>
    <submittedName>
        <fullName evidence="1">Uncharacterized protein</fullName>
    </submittedName>
</protein>
<dbReference type="PANTHER" id="PTHR42037:SF1">
    <property type="match status" value="1"/>
</dbReference>
<dbReference type="Pfam" id="PF14441">
    <property type="entry name" value="OTT_1508_deam"/>
    <property type="match status" value="1"/>
</dbReference>
<name>A0A319CNZ0_9EURO</name>
<dbReference type="Proteomes" id="UP000248340">
    <property type="component" value="Unassembled WGS sequence"/>
</dbReference>
<dbReference type="VEuPathDB" id="FungiDB:BO82DRAFT_397902"/>